<dbReference type="InterPro" id="IPR048362">
    <property type="entry name" value="PARG_helical"/>
</dbReference>
<keyword evidence="3" id="KW-0378">Hydrolase</keyword>
<evidence type="ECO:0000256" key="2">
    <source>
        <dbReference type="ARBA" id="ARBA00012255"/>
    </source>
</evidence>
<dbReference type="InterPro" id="IPR007724">
    <property type="entry name" value="Poly_GlycHdrlase"/>
</dbReference>
<feature type="domain" description="PARG catalytic Macro" evidence="8">
    <location>
        <begin position="394"/>
        <end position="589"/>
    </location>
</feature>
<dbReference type="Proteomes" id="UP000553632">
    <property type="component" value="Unassembled WGS sequence"/>
</dbReference>
<feature type="active site" evidence="4">
    <location>
        <position position="423"/>
    </location>
</feature>
<reference evidence="12 13" key="1">
    <citation type="submission" date="2020-04" db="EMBL/GenBank/DDBJ databases">
        <title>Perkinsus olseni comparative genomics.</title>
        <authorList>
            <person name="Bogema D.R."/>
        </authorList>
    </citation>
    <scope>NUCLEOTIDE SEQUENCE [LARGE SCALE GENOMIC DNA]</scope>
    <source>
        <strain evidence="11">ATCC PRA-205</strain>
        <strain evidence="10 12">ATCC PRA-207</strain>
    </source>
</reference>
<comment type="similarity">
    <text evidence="1">Belongs to the poly(ADP-ribose) glycohydrolase family.</text>
</comment>
<protein>
    <recommendedName>
        <fullName evidence="2">poly(ADP-ribose) glycohydrolase</fullName>
        <ecNumber evidence="2">3.2.1.143</ecNumber>
    </recommendedName>
</protein>
<dbReference type="EMBL" id="JABANO010029606">
    <property type="protein sequence ID" value="KAF4713267.1"/>
    <property type="molecule type" value="Genomic_DNA"/>
</dbReference>
<dbReference type="GO" id="GO:0006282">
    <property type="term" value="P:regulation of DNA repair"/>
    <property type="evidence" value="ECO:0007669"/>
    <property type="project" value="InterPro"/>
</dbReference>
<dbReference type="InterPro" id="IPR046372">
    <property type="entry name" value="PARG_cat_C"/>
</dbReference>
<evidence type="ECO:0000313" key="10">
    <source>
        <dbReference type="EMBL" id="KAF4713267.1"/>
    </source>
</evidence>
<evidence type="ECO:0000313" key="11">
    <source>
        <dbReference type="EMBL" id="KAF4736681.1"/>
    </source>
</evidence>
<feature type="domain" description="PARG helical" evidence="9">
    <location>
        <begin position="259"/>
        <end position="371"/>
    </location>
</feature>
<organism evidence="10 12">
    <name type="scientific">Perkinsus olseni</name>
    <name type="common">Perkinsus atlanticus</name>
    <dbReference type="NCBI Taxonomy" id="32597"/>
    <lineage>
        <taxon>Eukaryota</taxon>
        <taxon>Sar</taxon>
        <taxon>Alveolata</taxon>
        <taxon>Perkinsozoa</taxon>
        <taxon>Perkinsea</taxon>
        <taxon>Perkinsida</taxon>
        <taxon>Perkinsidae</taxon>
        <taxon>Perkinsus</taxon>
    </lineage>
</organism>
<dbReference type="PANTHER" id="PTHR12837">
    <property type="entry name" value="POLY ADP-RIBOSE GLYCOHYDROLASE"/>
    <property type="match status" value="1"/>
</dbReference>
<dbReference type="GO" id="GO:0004649">
    <property type="term" value="F:poly(ADP-ribose) glycohydrolase activity"/>
    <property type="evidence" value="ECO:0007669"/>
    <property type="project" value="UniProtKB-EC"/>
</dbReference>
<dbReference type="GO" id="GO:0005634">
    <property type="term" value="C:nucleus"/>
    <property type="evidence" value="ECO:0007669"/>
    <property type="project" value="TreeGrafter"/>
</dbReference>
<dbReference type="AlphaFoldDB" id="A0A7J6QYA0"/>
<dbReference type="Pfam" id="PF05028">
    <property type="entry name" value="PARG_cat_C"/>
    <property type="match status" value="1"/>
</dbReference>
<sequence>MLQTTPVLFVFLSILSVEAQPAEIRSNDGCIWVEGLGCELSYEAECDAYQSIDRASLWPMLNELDWQYYNNRCSYCLGLTDRDTCVASEICEWAIQDPRSGGEDRVSFLRSEVTAHMMCQRVREAEDCQNVWGCLWDTGREKCLRDIWAVMSSCCPWLQAIYTKAGVCRNRSSSLVAYLYLPTTSIDWSVYEEILKPVCSQQGTTPDQLRDVLERIAEVYTRRDRAAKWRGGRLSVFQKRLYHRFYKDLPRMLWKLPVKERAAFLGTAVPEMARRVIEIEAVMGIKTVGLLRKRRGGREEHSVSFTPYQASALLSLAFFGVPMYWSDDGCSGRGKPSVRFNFAKFYHDHHNQVAKLRCIVLYFNRQCGATGTSDDRRITITRVRGTHGRMGEWWSTRDVSMSKLEVHGDGERIEDAVGLLQADFANCRVGGGVLSSGCVQEEIRFMICPELLLSTLVGAVDPLADYEAMYIHGAIQFTDYVGYGSSFECSGYVEGAAAQQPSRVIVMDALHFGQNSAHQATQHVLRELNKCHIALTAPGLPDGVAFATGNWGCGVFGGDPQLKSILQWLACSTAGRDISYFPYGDSRVAELSRVAAVVEQKGWTVGDLTAKVLLYVGNRCQSPLSQDIGFIRESSLPGWSLTEGSRTGLFRHLLNEDPSSPGEATAVTSSSVDSAGRSPFEKRPRVTDYEVDESECSLVPPYSSEVS</sequence>
<feature type="chain" id="PRO_5033594448" description="poly(ADP-ribose) glycohydrolase" evidence="7">
    <location>
        <begin position="20"/>
        <end position="707"/>
    </location>
</feature>
<dbReference type="Proteomes" id="UP000574390">
    <property type="component" value="Unassembled WGS sequence"/>
</dbReference>
<name>A0A7J6QYA0_PEROL</name>
<feature type="binding site" evidence="5">
    <location>
        <position position="483"/>
    </location>
    <ligand>
        <name>substrate</name>
    </ligand>
</feature>
<feature type="active site" evidence="4">
    <location>
        <position position="442"/>
    </location>
</feature>
<feature type="active site" evidence="4">
    <location>
        <position position="441"/>
    </location>
</feature>
<feature type="compositionally biased region" description="Low complexity" evidence="6">
    <location>
        <begin position="664"/>
        <end position="675"/>
    </location>
</feature>
<feature type="binding site" evidence="5">
    <location>
        <position position="440"/>
    </location>
    <ligand>
        <name>substrate</name>
    </ligand>
</feature>
<evidence type="ECO:0000256" key="7">
    <source>
        <dbReference type="SAM" id="SignalP"/>
    </source>
</evidence>
<feature type="signal peptide" evidence="7">
    <location>
        <begin position="1"/>
        <end position="19"/>
    </location>
</feature>
<proteinExistence type="inferred from homology"/>
<gene>
    <name evidence="11" type="ORF">FOZ62_024095</name>
    <name evidence="10" type="ORF">FOZ63_025481</name>
</gene>
<dbReference type="GO" id="GO:1990966">
    <property type="term" value="P:ATP generation from poly-ADP-D-ribose"/>
    <property type="evidence" value="ECO:0007669"/>
    <property type="project" value="TreeGrafter"/>
</dbReference>
<dbReference type="Pfam" id="PF20811">
    <property type="entry name" value="PARG_cat_N"/>
    <property type="match status" value="1"/>
</dbReference>
<comment type="caution">
    <text evidence="10">The sequence shown here is derived from an EMBL/GenBank/DDBJ whole genome shotgun (WGS) entry which is preliminary data.</text>
</comment>
<keyword evidence="12" id="KW-1185">Reference proteome</keyword>
<evidence type="ECO:0000259" key="8">
    <source>
        <dbReference type="Pfam" id="PF05028"/>
    </source>
</evidence>
<evidence type="ECO:0000256" key="1">
    <source>
        <dbReference type="ARBA" id="ARBA00009545"/>
    </source>
</evidence>
<dbReference type="GO" id="GO:0005737">
    <property type="term" value="C:cytoplasm"/>
    <property type="evidence" value="ECO:0007669"/>
    <property type="project" value="TreeGrafter"/>
</dbReference>
<evidence type="ECO:0000313" key="13">
    <source>
        <dbReference type="Proteomes" id="UP000574390"/>
    </source>
</evidence>
<evidence type="ECO:0000259" key="9">
    <source>
        <dbReference type="Pfam" id="PF20811"/>
    </source>
</evidence>
<dbReference type="PANTHER" id="PTHR12837:SF0">
    <property type="entry name" value="POLY(ADP-RIBOSE) GLYCOHYDROLASE"/>
    <property type="match status" value="1"/>
</dbReference>
<evidence type="ECO:0000313" key="12">
    <source>
        <dbReference type="Proteomes" id="UP000553632"/>
    </source>
</evidence>
<feature type="binding site" evidence="5">
    <location>
        <position position="426"/>
    </location>
    <ligand>
        <name>substrate</name>
    </ligand>
</feature>
<evidence type="ECO:0000256" key="5">
    <source>
        <dbReference type="PIRSR" id="PIRSR607724-2"/>
    </source>
</evidence>
<dbReference type="EC" id="3.2.1.143" evidence="2"/>
<keyword evidence="7" id="KW-0732">Signal</keyword>
<dbReference type="GO" id="GO:0005975">
    <property type="term" value="P:carbohydrate metabolic process"/>
    <property type="evidence" value="ECO:0007669"/>
    <property type="project" value="InterPro"/>
</dbReference>
<dbReference type="EMBL" id="JABANM010012043">
    <property type="protein sequence ID" value="KAF4736681.1"/>
    <property type="molecule type" value="Genomic_DNA"/>
</dbReference>
<evidence type="ECO:0000256" key="6">
    <source>
        <dbReference type="SAM" id="MobiDB-lite"/>
    </source>
</evidence>
<dbReference type="GO" id="GO:0009225">
    <property type="term" value="P:nucleotide-sugar metabolic process"/>
    <property type="evidence" value="ECO:0007669"/>
    <property type="project" value="TreeGrafter"/>
</dbReference>
<feature type="compositionally biased region" description="Basic and acidic residues" evidence="6">
    <location>
        <begin position="679"/>
        <end position="688"/>
    </location>
</feature>
<evidence type="ECO:0000256" key="3">
    <source>
        <dbReference type="ARBA" id="ARBA00022801"/>
    </source>
</evidence>
<evidence type="ECO:0000256" key="4">
    <source>
        <dbReference type="PIRSR" id="PIRSR607724-1"/>
    </source>
</evidence>
<accession>A0A7J6QYA0</accession>
<feature type="region of interest" description="Disordered" evidence="6">
    <location>
        <begin position="657"/>
        <end position="707"/>
    </location>
</feature>